<dbReference type="KEGG" id="vg:56239330"/>
<organism evidence="1 2">
    <name type="scientific">Bacillus phage vB_Bpu_PumA2</name>
    <dbReference type="NCBI Taxonomy" id="2662128"/>
    <lineage>
        <taxon>Viruses</taxon>
        <taxon>Duplodnaviria</taxon>
        <taxon>Heunggongvirae</taxon>
        <taxon>Uroviricota</taxon>
        <taxon>Caudoviricetes</taxon>
        <taxon>Salasmaviridae</taxon>
        <taxon>Bundooravirus</taxon>
        <taxon>Bundooravirus PumA2</taxon>
    </lineage>
</organism>
<sequence>MAISRNALYQYKESFGTDTFDLINAIKNSSPKLQEYYKDSINADNIAKFGAGLQNSQTLQNEFVTALVDRIAFHILRQTFLMNPLAKFKTGAMPYGRKIEESFVDITREHEYDPEEAETTLFKRTIPDVKTLFHEINRKGRFDQTIQEESLLAAFTNGAQFDSFLSQIINSIYNSSEVQEFLYMKLLIDNYYSKGLFKVVKVPTLDTEANLKKFVEATREHSLNMTLSSGSREYNAMGVHTRTNPSDLHLIISNKLRAKMDVNVLASAFNMDKTDFMGNVTSIDKFGVVDIQAVLVDSNIFMIYDQVQKMVSTYNPKGLYWNYFFHIWQLMSMSRFHNAVAFVSGDVDAVTQVIVDPPLSEAKQGATLNFSALVRTTDDKEYTPVWSVEVPAGVTLDDGTEITQEGVLTVGANQEGQVTVKATVTYKDTDGTTDKTQVGLGEVIIVKSFQADVMS</sequence>
<name>A0A5Q2WD96_9CAUD</name>
<dbReference type="Pfam" id="PF25622">
    <property type="entry name" value="Phi29_MCP"/>
    <property type="match status" value="1"/>
</dbReference>
<evidence type="ECO:0000313" key="2">
    <source>
        <dbReference type="Proteomes" id="UP000363270"/>
    </source>
</evidence>
<dbReference type="GeneID" id="56239330"/>
<keyword evidence="2" id="KW-1185">Reference proteome</keyword>
<protein>
    <submittedName>
        <fullName evidence="1">Major head protein</fullName>
    </submittedName>
</protein>
<evidence type="ECO:0000313" key="1">
    <source>
        <dbReference type="EMBL" id="QGH74234.1"/>
    </source>
</evidence>
<proteinExistence type="predicted"/>
<dbReference type="Proteomes" id="UP000363270">
    <property type="component" value="Segment"/>
</dbReference>
<reference evidence="1 2" key="1">
    <citation type="submission" date="2019-09" db="EMBL/GenBank/DDBJ databases">
        <title>Isolation and characterization of two phi29 phages that infect Bacillus pumilis.</title>
        <authorList>
            <person name="Batinovic S."/>
            <person name="Rice D."/>
            <person name="Beer M."/>
            <person name="Petrovski S."/>
        </authorList>
    </citation>
    <scope>NUCLEOTIDE SEQUENCE [LARGE SCALE GENOMIC DNA]</scope>
</reference>
<dbReference type="EMBL" id="MN524845">
    <property type="protein sequence ID" value="QGH74234.1"/>
    <property type="molecule type" value="Genomic_DNA"/>
</dbReference>
<accession>A0A5Q2WD96</accession>
<dbReference type="RefSeq" id="YP_009910611.1">
    <property type="nucleotide sequence ID" value="NC_049972.1"/>
</dbReference>